<dbReference type="InterPro" id="IPR011009">
    <property type="entry name" value="Kinase-like_dom_sf"/>
</dbReference>
<feature type="region of interest" description="Disordered" evidence="10">
    <location>
        <begin position="213"/>
        <end position="234"/>
    </location>
</feature>
<dbReference type="Pfam" id="PF00512">
    <property type="entry name" value="HisKA"/>
    <property type="match status" value="1"/>
</dbReference>
<comment type="catalytic activity">
    <reaction evidence="1">
        <text>ATP + protein L-histidine = ADP + protein N-phospho-L-histidine.</text>
        <dbReference type="EC" id="2.7.13.3"/>
    </reaction>
</comment>
<dbReference type="InterPro" id="IPR004358">
    <property type="entry name" value="Sig_transdc_His_kin-like_C"/>
</dbReference>
<evidence type="ECO:0000256" key="9">
    <source>
        <dbReference type="PROSITE-ProRule" id="PRU00169"/>
    </source>
</evidence>
<dbReference type="Gene3D" id="3.30.450.40">
    <property type="match status" value="1"/>
</dbReference>
<dbReference type="SMART" id="SM00220">
    <property type="entry name" value="S_TKc"/>
    <property type="match status" value="1"/>
</dbReference>
<dbReference type="OrthoDB" id="60033at2759"/>
<protein>
    <recommendedName>
        <fullName evidence="2">histidine kinase</fullName>
        <ecNumber evidence="2">2.7.13.3</ecNumber>
    </recommendedName>
</protein>
<dbReference type="PROSITE" id="PS50011">
    <property type="entry name" value="PROTEIN_KINASE_DOM"/>
    <property type="match status" value="1"/>
</dbReference>
<dbReference type="Pfam" id="PF00069">
    <property type="entry name" value="Pkinase"/>
    <property type="match status" value="1"/>
</dbReference>
<dbReference type="InterPro" id="IPR003018">
    <property type="entry name" value="GAF"/>
</dbReference>
<dbReference type="InterPro" id="IPR036890">
    <property type="entry name" value="HATPase_C_sf"/>
</dbReference>
<dbReference type="InterPro" id="IPR036097">
    <property type="entry name" value="HisK_dim/P_sf"/>
</dbReference>
<dbReference type="PROSITE" id="PS50109">
    <property type="entry name" value="HIS_KIN"/>
    <property type="match status" value="1"/>
</dbReference>
<dbReference type="InterPro" id="IPR027417">
    <property type="entry name" value="P-loop_NTPase"/>
</dbReference>
<dbReference type="Gene3D" id="1.10.287.130">
    <property type="match status" value="1"/>
</dbReference>
<evidence type="ECO:0000256" key="10">
    <source>
        <dbReference type="SAM" id="MobiDB-lite"/>
    </source>
</evidence>
<evidence type="ECO:0000256" key="5">
    <source>
        <dbReference type="ARBA" id="ARBA00022741"/>
    </source>
</evidence>
<dbReference type="InterPro" id="IPR003594">
    <property type="entry name" value="HATPase_dom"/>
</dbReference>
<dbReference type="EMBL" id="ML120614">
    <property type="protein sequence ID" value="RPA89087.1"/>
    <property type="molecule type" value="Genomic_DNA"/>
</dbReference>
<dbReference type="Gene3D" id="3.30.565.10">
    <property type="entry name" value="Histidine kinase-like ATPase, C-terminal domain"/>
    <property type="match status" value="1"/>
</dbReference>
<dbReference type="Pfam" id="PF01590">
    <property type="entry name" value="GAF"/>
    <property type="match status" value="1"/>
</dbReference>
<dbReference type="InterPro" id="IPR003661">
    <property type="entry name" value="HisK_dim/P_dom"/>
</dbReference>
<dbReference type="InterPro" id="IPR001789">
    <property type="entry name" value="Sig_transdc_resp-reg_receiver"/>
</dbReference>
<dbReference type="SMART" id="SM00388">
    <property type="entry name" value="HisKA"/>
    <property type="match status" value="1"/>
</dbReference>
<dbReference type="SUPFAM" id="SSF52540">
    <property type="entry name" value="P-loop containing nucleoside triphosphate hydrolases"/>
    <property type="match status" value="1"/>
</dbReference>
<dbReference type="Pfam" id="PF00072">
    <property type="entry name" value="Response_reg"/>
    <property type="match status" value="1"/>
</dbReference>
<dbReference type="STRING" id="1336337.A0A3N4IVV8"/>
<feature type="domain" description="Protein kinase" evidence="11">
    <location>
        <begin position="156"/>
        <end position="496"/>
    </location>
</feature>
<dbReference type="SMART" id="SM00448">
    <property type="entry name" value="REC"/>
    <property type="match status" value="1"/>
</dbReference>
<dbReference type="SUPFAM" id="SSF56112">
    <property type="entry name" value="Protein kinase-like (PK-like)"/>
    <property type="match status" value="1"/>
</dbReference>
<keyword evidence="4" id="KW-0808">Transferase</keyword>
<dbReference type="SUPFAM" id="SSF55781">
    <property type="entry name" value="GAF domain-like"/>
    <property type="match status" value="1"/>
</dbReference>
<dbReference type="InterPro" id="IPR000719">
    <property type="entry name" value="Prot_kinase_dom"/>
</dbReference>
<organism evidence="14 15">
    <name type="scientific">Choiromyces venosus 120613-1</name>
    <dbReference type="NCBI Taxonomy" id="1336337"/>
    <lineage>
        <taxon>Eukaryota</taxon>
        <taxon>Fungi</taxon>
        <taxon>Dikarya</taxon>
        <taxon>Ascomycota</taxon>
        <taxon>Pezizomycotina</taxon>
        <taxon>Pezizomycetes</taxon>
        <taxon>Pezizales</taxon>
        <taxon>Tuberaceae</taxon>
        <taxon>Choiromyces</taxon>
    </lineage>
</organism>
<dbReference type="Pfam" id="PF13191">
    <property type="entry name" value="AAA_16"/>
    <property type="match status" value="1"/>
</dbReference>
<dbReference type="InterPro" id="IPR011006">
    <property type="entry name" value="CheY-like_superfamily"/>
</dbReference>
<dbReference type="FunFam" id="1.10.287.130:FF:000002">
    <property type="entry name" value="Two-component osmosensing histidine kinase"/>
    <property type="match status" value="1"/>
</dbReference>
<dbReference type="PANTHER" id="PTHR45339">
    <property type="entry name" value="HYBRID SIGNAL TRANSDUCTION HISTIDINE KINASE J"/>
    <property type="match status" value="1"/>
</dbReference>
<dbReference type="Gene3D" id="3.40.50.2300">
    <property type="match status" value="1"/>
</dbReference>
<feature type="domain" description="Response regulatory" evidence="13">
    <location>
        <begin position="2310"/>
        <end position="2432"/>
    </location>
</feature>
<dbReference type="Gene3D" id="1.10.510.10">
    <property type="entry name" value="Transferase(Phosphotransferase) domain 1"/>
    <property type="match status" value="1"/>
</dbReference>
<feature type="domain" description="Histidine kinase" evidence="12">
    <location>
        <begin position="1931"/>
        <end position="2153"/>
    </location>
</feature>
<evidence type="ECO:0000256" key="3">
    <source>
        <dbReference type="ARBA" id="ARBA00022553"/>
    </source>
</evidence>
<dbReference type="SUPFAM" id="SSF55874">
    <property type="entry name" value="ATPase domain of HSP90 chaperone/DNA topoisomerase II/histidine kinase"/>
    <property type="match status" value="1"/>
</dbReference>
<evidence type="ECO:0000256" key="6">
    <source>
        <dbReference type="ARBA" id="ARBA00022777"/>
    </source>
</evidence>
<evidence type="ECO:0000256" key="7">
    <source>
        <dbReference type="ARBA" id="ARBA00022840"/>
    </source>
</evidence>
<feature type="compositionally biased region" description="Basic and acidic residues" evidence="10">
    <location>
        <begin position="1716"/>
        <end position="1733"/>
    </location>
</feature>
<keyword evidence="8" id="KW-0902">Two-component regulatory system</keyword>
<dbReference type="EC" id="2.7.13.3" evidence="2"/>
<sequence>MSTGSGSSRGSRHGSSLYSSQVAVNTLSNSPRINRVSTVPLQQKPTPTQASVPVSPLIGSSNSLGSAVDPTSSLLVSQLLVGSGSSVVDSAAAATPFGMIVVGDETVQNEIVKKKNEEVAATRRDSITESEERNELRDVGEMIESGGMAFPTVPGYEDLRPVYSINHIQVFRAKSISTGTPVILKLCTVNHLDTLARLRHEWKLLSETNIASSRGSVQSQSTASAGTTPITNNSGLNSQLSTSVSLASLPDVVRAFAWEYLPDGGMTLIYDDEPTHMTVREMFLPDTLPLYIGTSGQAMPISPRPVIAKPRTQSDLIKILSVFSDVVHILAVAHKAGITHNNVNTHSIIVTKTPKITRTGVPVLGKLGGWHLASRLEREDPGKVEGTMLRGLNPAPLQYIAPECTGRMNRSIDYRADFYSLGVALYELIVGFLPFRSADPLELIHQHIAQQPVPPTDVNASIPTAVSAVVMKLLAKNAEDRYQIASGLKADIDMLIRRMTEGRSLEGMRVGELDTTSQFVITEKLYGREEAVSMLKGAYEKCSNQGGCSMVMVRGGSGVGKSRLVNEIQRPVAENKGYFTSGKFDQYKRGFSFFTLVQTLQDLVRQVLSESMQSLSRWRTETIRALDGDAAVLVDVIPELKLLLGPDYKFEPLANLGPVEREHRFREVIGRFLAVFGKRGLVLFLDDLQWCSQSELNFISGIADEANRKMREWRSGAMSVGDTGIVGKWGIKQSLLIIGTYRDNEIDQDHPLPPMLEYVQTRAGVDVVDIELGPLDQDSVRKIIGDTLHRDPDYGRLKEDAEIQTLTELVYAKTCGNAFFVMQLLKSLHRGGYIVFDFGAKGGGQWRFNLTSIEADDLPPTVVDLLVKQMLKLSGPTRTAMMLAACIGTDNVGLQSLAVAAGKKPEEMANDLWGALDAGLLLPTIGNYKIPFTLDEDSSMHGDGGSNTIISNEPSGDSYFPARFSPSPSDQEEAVTYRFLHDRVQQAAYSLIPKNERAGVHRMIGTRLLEKVPEEDLDDMLYEIVNQLNHWLSPLDKDERHTLMELNLRAGKKAIAATAFDAALSYFLTAKQLLDDHENEEEVAGAVTSKLRKRFSMGWETRPAAVPDKERDMEDLALEINLSLIEGYFAHQKYEESINLADAIFPKCTQPRDKIRCLVHKMSCLLVQGKLNETIETGLLGLGVLNWEVPLDDADAKSHADMMRPRILMDVSQIKDLEQMHRLRDENLILLQELISSLLLPIYMSRPALLEAVCFTSVAISLEFGISTAGAYPMLMTGVILSSAGTQEAHLKSYAYGRLAINLIEKDTIMCPVAPAIYEVYAGHIGIFHCSMNEVLKSLHQAVTAGMALFNVDYTVFAMAEIPSFGMFGGENLSVVHSKMVATKPSIRKFKQLTGMWWLSLPLQFLLNLRGLGNPDPLCFEGEELGDSKALSKLLNSESMSHIYLYHMYRLIIAVIYGRYDIAADLATRCCEPVSGGVTGTFYASLMYFYSSVAFLHLYDTISDEQKKFLDRNIKQIQIWSTTAKGTFLHKSVLLEAEFMRVQQPGQQLEILDKYDHAISLATGSGFIHDAAFISERCGSWLRAFSKRRAAPYLREAVRGYTAWGATNKAMELRKEFAEDLAIKGIHKYDYDTSWNGTCDTDNYLSGHAENRPTMVRVDSDSMMATASINNAVMNISPRPSPRSSRIYANDYGFDHSSLQNNSPSLASSRDVFAPDPHDDDATSHASSRRENEPSSLGSELDFRTVLKASLVISEGIHLEEVIVKLMKSVLQTAGADYGVLILKEDGNLHVETVGLLDQVSILEHEPLNTRADLVPVSIVNIVASLGEQILKDSDDPKFDVTYGRDSYFQSRRAKSVLCMPIQNQLKTMGVLYLENKLVNHAFTRQRQELLNVLCTQAAVTIDKARLYRQMELAKKAAEEATAEKSSFLANMSHEIRTPFNALLSCSIFLLDTALSEQQREYVETIRNSAVLTLQIIDGILDFSKIEHGAIDLQVSPFSLRDCIESALQLVAEPAATKDLELAFRNKCSNVDTIHGDITRFRQCVINLIGNAVKFTQGGHILVTTEAKKLPNSELWRVEVSVQDTGIGIPGNARDRLFRAFSQVDTSTRRTFGGTGLGLAISKKLAEMMGGNIWFESEEGEGSTFHLTITAEVTERTWCVDKRLIGKKVMLADTHPLSSKILVDELEVEGLTVTLTNTAEDTLKQLHDHGVGYYEFALIDLSVDKTCLLVDQVNKFDPRIRVIMMSRFGVNLPSNAQAYNIALSFVRPAPRSRYVQAIHDAMNPNKKHLIPSKNQEMELLRSLARRHPLNILLAEDNPVNTRVALQHLKRMGYSAKHAKDGIEVLEMCEEAAEIGDMFDVILMDIQMPRADGIETSLELRRRYADEERPTIIALTANATANDREKCQQAGMLSHIAKPILPNDLATALMSTSPLQPSTIKRQD</sequence>
<evidence type="ECO:0000313" key="15">
    <source>
        <dbReference type="Proteomes" id="UP000276215"/>
    </source>
</evidence>
<dbReference type="Gene3D" id="3.40.50.300">
    <property type="entry name" value="P-loop containing nucleotide triphosphate hydrolases"/>
    <property type="match status" value="1"/>
</dbReference>
<proteinExistence type="predicted"/>
<dbReference type="SUPFAM" id="SSF52172">
    <property type="entry name" value="CheY-like"/>
    <property type="match status" value="1"/>
</dbReference>
<dbReference type="SMART" id="SM00387">
    <property type="entry name" value="HATPase_c"/>
    <property type="match status" value="1"/>
</dbReference>
<keyword evidence="15" id="KW-1185">Reference proteome</keyword>
<dbReference type="PRINTS" id="PR00344">
    <property type="entry name" value="BCTRLSENSOR"/>
</dbReference>
<evidence type="ECO:0000256" key="8">
    <source>
        <dbReference type="ARBA" id="ARBA00023012"/>
    </source>
</evidence>
<feature type="modified residue" description="4-aspartylphosphate" evidence="9">
    <location>
        <position position="2364"/>
    </location>
</feature>
<name>A0A3N4IVV8_9PEZI</name>
<evidence type="ECO:0000256" key="4">
    <source>
        <dbReference type="ARBA" id="ARBA00022679"/>
    </source>
</evidence>
<dbReference type="PANTHER" id="PTHR45339:SF5">
    <property type="entry name" value="HISTIDINE KINASE"/>
    <property type="match status" value="1"/>
</dbReference>
<evidence type="ECO:0000256" key="1">
    <source>
        <dbReference type="ARBA" id="ARBA00000085"/>
    </source>
</evidence>
<dbReference type="InterPro" id="IPR029016">
    <property type="entry name" value="GAF-like_dom_sf"/>
</dbReference>
<evidence type="ECO:0000259" key="13">
    <source>
        <dbReference type="PROSITE" id="PS50110"/>
    </source>
</evidence>
<gene>
    <name evidence="14" type="ORF">L873DRAFT_735121</name>
</gene>
<dbReference type="CDD" id="cd16922">
    <property type="entry name" value="HATPase_EvgS-ArcB-TorS-like"/>
    <property type="match status" value="1"/>
</dbReference>
<evidence type="ECO:0000259" key="12">
    <source>
        <dbReference type="PROSITE" id="PS50109"/>
    </source>
</evidence>
<accession>A0A3N4IVV8</accession>
<dbReference type="CDD" id="cd00082">
    <property type="entry name" value="HisKA"/>
    <property type="match status" value="1"/>
</dbReference>
<dbReference type="FunFam" id="3.30.565.10:FF:000010">
    <property type="entry name" value="Sensor histidine kinase RcsC"/>
    <property type="match status" value="1"/>
</dbReference>
<dbReference type="GO" id="GO:0000155">
    <property type="term" value="F:phosphorelay sensor kinase activity"/>
    <property type="evidence" value="ECO:0007669"/>
    <property type="project" value="InterPro"/>
</dbReference>
<dbReference type="InterPro" id="IPR005467">
    <property type="entry name" value="His_kinase_dom"/>
</dbReference>
<dbReference type="SUPFAM" id="SSF47384">
    <property type="entry name" value="Homodimeric domain of signal transducing histidine kinase"/>
    <property type="match status" value="1"/>
</dbReference>
<dbReference type="SMART" id="SM00065">
    <property type="entry name" value="GAF"/>
    <property type="match status" value="1"/>
</dbReference>
<keyword evidence="6" id="KW-0418">Kinase</keyword>
<dbReference type="Pfam" id="PF25503">
    <property type="entry name" value="TPR_CHK1"/>
    <property type="match status" value="1"/>
</dbReference>
<keyword evidence="3 9" id="KW-0597">Phosphoprotein</keyword>
<evidence type="ECO:0000313" key="14">
    <source>
        <dbReference type="EMBL" id="RPA89087.1"/>
    </source>
</evidence>
<dbReference type="Proteomes" id="UP000276215">
    <property type="component" value="Unassembled WGS sequence"/>
</dbReference>
<feature type="compositionally biased region" description="Polar residues" evidence="10">
    <location>
        <begin position="1699"/>
        <end position="1708"/>
    </location>
</feature>
<dbReference type="InterPro" id="IPR041664">
    <property type="entry name" value="AAA_16"/>
</dbReference>
<keyword evidence="7" id="KW-0067">ATP-binding</keyword>
<dbReference type="GO" id="GO:0005524">
    <property type="term" value="F:ATP binding"/>
    <property type="evidence" value="ECO:0007669"/>
    <property type="project" value="UniProtKB-KW"/>
</dbReference>
<feature type="region of interest" description="Disordered" evidence="10">
    <location>
        <begin position="1699"/>
        <end position="1738"/>
    </location>
</feature>
<evidence type="ECO:0000259" key="11">
    <source>
        <dbReference type="PROSITE" id="PS50011"/>
    </source>
</evidence>
<reference evidence="14 15" key="1">
    <citation type="journal article" date="2018" name="Nat. Ecol. Evol.">
        <title>Pezizomycetes genomes reveal the molecular basis of ectomycorrhizal truffle lifestyle.</title>
        <authorList>
            <person name="Murat C."/>
            <person name="Payen T."/>
            <person name="Noel B."/>
            <person name="Kuo A."/>
            <person name="Morin E."/>
            <person name="Chen J."/>
            <person name="Kohler A."/>
            <person name="Krizsan K."/>
            <person name="Balestrini R."/>
            <person name="Da Silva C."/>
            <person name="Montanini B."/>
            <person name="Hainaut M."/>
            <person name="Levati E."/>
            <person name="Barry K.W."/>
            <person name="Belfiori B."/>
            <person name="Cichocki N."/>
            <person name="Clum A."/>
            <person name="Dockter R.B."/>
            <person name="Fauchery L."/>
            <person name="Guy J."/>
            <person name="Iotti M."/>
            <person name="Le Tacon F."/>
            <person name="Lindquist E.A."/>
            <person name="Lipzen A."/>
            <person name="Malagnac F."/>
            <person name="Mello A."/>
            <person name="Molinier V."/>
            <person name="Miyauchi S."/>
            <person name="Poulain J."/>
            <person name="Riccioni C."/>
            <person name="Rubini A."/>
            <person name="Sitrit Y."/>
            <person name="Splivallo R."/>
            <person name="Traeger S."/>
            <person name="Wang M."/>
            <person name="Zifcakova L."/>
            <person name="Wipf D."/>
            <person name="Zambonelli A."/>
            <person name="Paolocci F."/>
            <person name="Nowrousian M."/>
            <person name="Ottonello S."/>
            <person name="Baldrian P."/>
            <person name="Spatafora J.W."/>
            <person name="Henrissat B."/>
            <person name="Nagy L.G."/>
            <person name="Aury J.M."/>
            <person name="Wincker P."/>
            <person name="Grigoriev I.V."/>
            <person name="Bonfante P."/>
            <person name="Martin F.M."/>
        </authorList>
    </citation>
    <scope>NUCLEOTIDE SEQUENCE [LARGE SCALE GENOMIC DNA]</scope>
    <source>
        <strain evidence="14 15">120613-1</strain>
    </source>
</reference>
<dbReference type="PROSITE" id="PS50110">
    <property type="entry name" value="RESPONSE_REGULATORY"/>
    <property type="match status" value="1"/>
</dbReference>
<evidence type="ECO:0000256" key="2">
    <source>
        <dbReference type="ARBA" id="ARBA00012438"/>
    </source>
</evidence>
<dbReference type="Pfam" id="PF02518">
    <property type="entry name" value="HATPase_c"/>
    <property type="match status" value="1"/>
</dbReference>
<keyword evidence="5" id="KW-0547">Nucleotide-binding</keyword>
<dbReference type="CDD" id="cd17546">
    <property type="entry name" value="REC_hyHK_CKI1_RcsC-like"/>
    <property type="match status" value="1"/>
</dbReference>